<name>E1KYH4_FINMA</name>
<accession>E1KYH4</accession>
<dbReference type="AlphaFoldDB" id="E1KYH4"/>
<dbReference type="EMBL" id="AEDP01000041">
    <property type="protein sequence ID" value="EFL53929.1"/>
    <property type="molecule type" value="Genomic_DNA"/>
</dbReference>
<gene>
    <name evidence="1" type="ORF">HMPREF9289_0825</name>
</gene>
<proteinExistence type="predicted"/>
<reference evidence="1 2" key="1">
    <citation type="submission" date="2010-08" db="EMBL/GenBank/DDBJ databases">
        <authorList>
            <person name="Durkin A.S."/>
            <person name="Madupu R."/>
            <person name="Torralba M."/>
            <person name="Gillis M."/>
            <person name="Methe B."/>
            <person name="Sutton G."/>
            <person name="Nelson K.E."/>
        </authorList>
    </citation>
    <scope>NUCLEOTIDE SEQUENCE [LARGE SCALE GENOMIC DNA]</scope>
    <source>
        <strain evidence="1 2">BVS033A4</strain>
    </source>
</reference>
<sequence length="48" mass="5789">MIFMHTVFIDNLFLCEKYLFGKTNVEIVKFYKKNKKIPVNQCFPTIFP</sequence>
<dbReference type="Proteomes" id="UP000003807">
    <property type="component" value="Unassembled WGS sequence"/>
</dbReference>
<evidence type="ECO:0000313" key="2">
    <source>
        <dbReference type="Proteomes" id="UP000003807"/>
    </source>
</evidence>
<comment type="caution">
    <text evidence="1">The sequence shown here is derived from an EMBL/GenBank/DDBJ whole genome shotgun (WGS) entry which is preliminary data.</text>
</comment>
<protein>
    <submittedName>
        <fullName evidence="1">Uncharacterized protein</fullName>
    </submittedName>
</protein>
<organism evidence="1 2">
    <name type="scientific">Finegoldia magna BVS033A4</name>
    <dbReference type="NCBI Taxonomy" id="866773"/>
    <lineage>
        <taxon>Bacteria</taxon>
        <taxon>Bacillati</taxon>
        <taxon>Bacillota</taxon>
        <taxon>Tissierellia</taxon>
        <taxon>Tissierellales</taxon>
        <taxon>Peptoniphilaceae</taxon>
        <taxon>Finegoldia</taxon>
    </lineage>
</organism>
<evidence type="ECO:0000313" key="1">
    <source>
        <dbReference type="EMBL" id="EFL53929.1"/>
    </source>
</evidence>